<dbReference type="InterPro" id="IPR031311">
    <property type="entry name" value="CHIT_BIND_RR_consensus"/>
</dbReference>
<evidence type="ECO:0000256" key="2">
    <source>
        <dbReference type="PROSITE-ProRule" id="PRU00497"/>
    </source>
</evidence>
<dbReference type="EMBL" id="VSRR010012357">
    <property type="protein sequence ID" value="MPC54438.1"/>
    <property type="molecule type" value="Genomic_DNA"/>
</dbReference>
<dbReference type="OrthoDB" id="6355682at2759"/>
<keyword evidence="4" id="KW-1185">Reference proteome</keyword>
<gene>
    <name evidence="3" type="primary">CUPA1_3</name>
    <name evidence="3" type="ORF">E2C01_048354</name>
</gene>
<sequence length="161" mass="17842">MPAYSDKTRKTGSHRYVSSGCPELECVYKPVVGQPETSSHDPHTDNMKLVVLACLLAVAAARPDKDATIVTDERNDQGDGNFYYRFETSNGIQKEKTGTPGIEGQSNYVGSFQFPLDDGTLATFTFEADENGYRVNSPLLPPIPEYVQRQIDFANSQGKRR</sequence>
<name>A0A5B7GBC6_PORTR</name>
<dbReference type="GO" id="GO:0042302">
    <property type="term" value="F:structural constituent of cuticle"/>
    <property type="evidence" value="ECO:0007669"/>
    <property type="project" value="UniProtKB-UniRule"/>
</dbReference>
<dbReference type="InterPro" id="IPR000618">
    <property type="entry name" value="Insect_cuticle"/>
</dbReference>
<accession>A0A5B7GBC6</accession>
<comment type="caution">
    <text evidence="3">The sequence shown here is derived from an EMBL/GenBank/DDBJ whole genome shotgun (WGS) entry which is preliminary data.</text>
</comment>
<evidence type="ECO:0000313" key="4">
    <source>
        <dbReference type="Proteomes" id="UP000324222"/>
    </source>
</evidence>
<dbReference type="Pfam" id="PF00379">
    <property type="entry name" value="Chitin_bind_4"/>
    <property type="match status" value="1"/>
</dbReference>
<evidence type="ECO:0000313" key="3">
    <source>
        <dbReference type="EMBL" id="MPC54438.1"/>
    </source>
</evidence>
<protein>
    <submittedName>
        <fullName evidence="3">Cuticle protein AM/CP1114</fullName>
    </submittedName>
</protein>
<dbReference type="PROSITE" id="PS00233">
    <property type="entry name" value="CHIT_BIND_RR_1"/>
    <property type="match status" value="1"/>
</dbReference>
<keyword evidence="1 2" id="KW-0193">Cuticle</keyword>
<reference evidence="3 4" key="1">
    <citation type="submission" date="2019-05" db="EMBL/GenBank/DDBJ databases">
        <title>Another draft genome of Portunus trituberculatus and its Hox gene families provides insights of decapod evolution.</title>
        <authorList>
            <person name="Jeong J.-H."/>
            <person name="Song I."/>
            <person name="Kim S."/>
            <person name="Choi T."/>
            <person name="Kim D."/>
            <person name="Ryu S."/>
            <person name="Kim W."/>
        </authorList>
    </citation>
    <scope>NUCLEOTIDE SEQUENCE [LARGE SCALE GENOMIC DNA]</scope>
    <source>
        <tissue evidence="3">Muscle</tissue>
    </source>
</reference>
<evidence type="ECO:0000256" key="1">
    <source>
        <dbReference type="ARBA" id="ARBA00022460"/>
    </source>
</evidence>
<dbReference type="AlphaFoldDB" id="A0A5B7GBC6"/>
<dbReference type="Proteomes" id="UP000324222">
    <property type="component" value="Unassembled WGS sequence"/>
</dbReference>
<proteinExistence type="predicted"/>
<dbReference type="PROSITE" id="PS51155">
    <property type="entry name" value="CHIT_BIND_RR_2"/>
    <property type="match status" value="1"/>
</dbReference>
<organism evidence="3 4">
    <name type="scientific">Portunus trituberculatus</name>
    <name type="common">Swimming crab</name>
    <name type="synonym">Neptunus trituberculatus</name>
    <dbReference type="NCBI Taxonomy" id="210409"/>
    <lineage>
        <taxon>Eukaryota</taxon>
        <taxon>Metazoa</taxon>
        <taxon>Ecdysozoa</taxon>
        <taxon>Arthropoda</taxon>
        <taxon>Crustacea</taxon>
        <taxon>Multicrustacea</taxon>
        <taxon>Malacostraca</taxon>
        <taxon>Eumalacostraca</taxon>
        <taxon>Eucarida</taxon>
        <taxon>Decapoda</taxon>
        <taxon>Pleocyemata</taxon>
        <taxon>Brachyura</taxon>
        <taxon>Eubrachyura</taxon>
        <taxon>Portunoidea</taxon>
        <taxon>Portunidae</taxon>
        <taxon>Portuninae</taxon>
        <taxon>Portunus</taxon>
    </lineage>
</organism>